<feature type="domain" description="Aerobactin siderophore biosynthesis IucA/IucC-like C-terminal" evidence="2">
    <location>
        <begin position="465"/>
        <end position="584"/>
    </location>
</feature>
<dbReference type="GO" id="GO:0016881">
    <property type="term" value="F:acid-amino acid ligase activity"/>
    <property type="evidence" value="ECO:0007669"/>
    <property type="project" value="UniProtKB-ARBA"/>
</dbReference>
<dbReference type="Pfam" id="PF06276">
    <property type="entry name" value="FhuF"/>
    <property type="match status" value="1"/>
</dbReference>
<dbReference type="EMBL" id="JAEPRB010000406">
    <property type="protein sequence ID" value="KAG2216433.1"/>
    <property type="molecule type" value="Genomic_DNA"/>
</dbReference>
<accession>A0A8H7RV70</accession>
<name>A0A8H7RV70_9FUNG</name>
<dbReference type="InterPro" id="IPR022770">
    <property type="entry name" value="IucA/IucC-like_C"/>
</dbReference>
<protein>
    <recommendedName>
        <fullName evidence="5">IucC family-domain-containing protein</fullName>
    </recommendedName>
</protein>
<dbReference type="OrthoDB" id="2117718at2759"/>
<dbReference type="PANTHER" id="PTHR34384:SF5">
    <property type="entry name" value="L-2,3-DIAMINOPROPANOATE--CITRATE LIGASE"/>
    <property type="match status" value="1"/>
</dbReference>
<dbReference type="AlphaFoldDB" id="A0A8H7RV70"/>
<feature type="domain" description="Aerobactin siderophore biosynthesis IucA/IucC N-terminal" evidence="1">
    <location>
        <begin position="213"/>
        <end position="438"/>
    </location>
</feature>
<dbReference type="InterPro" id="IPR007310">
    <property type="entry name" value="Aerobactin_biosyn_IucA/IucC_N"/>
</dbReference>
<evidence type="ECO:0000313" key="4">
    <source>
        <dbReference type="Proteomes" id="UP000646827"/>
    </source>
</evidence>
<evidence type="ECO:0000313" key="3">
    <source>
        <dbReference type="EMBL" id="KAG2216433.1"/>
    </source>
</evidence>
<gene>
    <name evidence="3" type="ORF">INT45_002314</name>
</gene>
<organism evidence="3 4">
    <name type="scientific">Circinella minor</name>
    <dbReference type="NCBI Taxonomy" id="1195481"/>
    <lineage>
        <taxon>Eukaryota</taxon>
        <taxon>Fungi</taxon>
        <taxon>Fungi incertae sedis</taxon>
        <taxon>Mucoromycota</taxon>
        <taxon>Mucoromycotina</taxon>
        <taxon>Mucoromycetes</taxon>
        <taxon>Mucorales</taxon>
        <taxon>Lichtheimiaceae</taxon>
        <taxon>Circinella</taxon>
    </lineage>
</organism>
<evidence type="ECO:0008006" key="5">
    <source>
        <dbReference type="Google" id="ProtNLM"/>
    </source>
</evidence>
<proteinExistence type="predicted"/>
<keyword evidence="4" id="KW-1185">Reference proteome</keyword>
<reference evidence="3 4" key="1">
    <citation type="submission" date="2020-12" db="EMBL/GenBank/DDBJ databases">
        <title>Metabolic potential, ecology and presence of endohyphal bacteria is reflected in genomic diversity of Mucoromycotina.</title>
        <authorList>
            <person name="Muszewska A."/>
            <person name="Okrasinska A."/>
            <person name="Steczkiewicz K."/>
            <person name="Drgas O."/>
            <person name="Orlowska M."/>
            <person name="Perlinska-Lenart U."/>
            <person name="Aleksandrzak-Piekarczyk T."/>
            <person name="Szatraj K."/>
            <person name="Zielenkiewicz U."/>
            <person name="Pilsyk S."/>
            <person name="Malc E."/>
            <person name="Mieczkowski P."/>
            <person name="Kruszewska J.S."/>
            <person name="Biernat P."/>
            <person name="Pawlowska J."/>
        </authorList>
    </citation>
    <scope>NUCLEOTIDE SEQUENCE [LARGE SCALE GENOMIC DNA]</scope>
    <source>
        <strain evidence="3 4">CBS 142.35</strain>
    </source>
</reference>
<dbReference type="PANTHER" id="PTHR34384">
    <property type="entry name" value="L-2,3-DIAMINOPROPANOATE--CITRATE LIGASE"/>
    <property type="match status" value="1"/>
</dbReference>
<evidence type="ECO:0000259" key="2">
    <source>
        <dbReference type="Pfam" id="PF06276"/>
    </source>
</evidence>
<dbReference type="Pfam" id="PF04183">
    <property type="entry name" value="IucA_IucC"/>
    <property type="match status" value="1"/>
</dbReference>
<sequence length="640" mass="72160">MPAPYSTAKNTHFGKFATTSRLVACLISESLVNAYFCPYKKNEQEGTDDVIVGLTLLLRTRGSTEKIELSSSTLSINDILAVIPQRGVPELDTKTKVMVNGVQCYKIDLADPWDMLPHIYSPQLSSSHTTPATLPDSESVYRQVIQVLTTMGCQGKISLADGFDAVQLWQQFSHDYGVTDKLTDLIASELASSMDHQTYTYDYPKPLPTLESSYIHWEQSIVEGHATHPMHKARRSYSPLPPLNPGQVNLETPKLRLLSIPKSSMQLRGKFETLAAPLVDAILEKTGNSQELRQQHADHVLMPVHEFQIPNVLERFKDASVLPEENNVTAQSLTSIRSVAIPEILKDLTVKLCIGIKVSSALRTITPYTTYFGPGFSEHVVPRLSYDRKVLTIERELASAVYSHPDTDIAKHCSCVLRESVANASSDDDTIVVAAALVEKIQKPDTDITLSKHVWNLDTEEKREAFLNRYVELALKAFIPPCLENGVAFEAHGQNTMCRFDKRTGELKGFVIRDFGGVKAHNPTLKKTCGVELDVLPDSCVVAETMDEVYKLLYHTLFHSHFQRLIRVLDMHHNGRGWEMVRKHFVAMVPKDHSMYKFFMEKEKVPGKCMIRMKIEELYRDYIYSPVPNMLLSRPQELVQ</sequence>
<comment type="caution">
    <text evidence="3">The sequence shown here is derived from an EMBL/GenBank/DDBJ whole genome shotgun (WGS) entry which is preliminary data.</text>
</comment>
<dbReference type="Proteomes" id="UP000646827">
    <property type="component" value="Unassembled WGS sequence"/>
</dbReference>
<evidence type="ECO:0000259" key="1">
    <source>
        <dbReference type="Pfam" id="PF04183"/>
    </source>
</evidence>
<dbReference type="InterPro" id="IPR037455">
    <property type="entry name" value="LucA/IucC-like"/>
</dbReference>
<dbReference type="GO" id="GO:0019290">
    <property type="term" value="P:siderophore biosynthetic process"/>
    <property type="evidence" value="ECO:0007669"/>
    <property type="project" value="InterPro"/>
</dbReference>
<dbReference type="Gene3D" id="1.10.510.40">
    <property type="match status" value="1"/>
</dbReference>